<comment type="caution">
    <text evidence="8">The sequence shown here is derived from an EMBL/GenBank/DDBJ whole genome shotgun (WGS) entry which is preliminary data.</text>
</comment>
<dbReference type="GO" id="GO:0046872">
    <property type="term" value="F:metal ion binding"/>
    <property type="evidence" value="ECO:0007669"/>
    <property type="project" value="UniProtKB-KW"/>
</dbReference>
<evidence type="ECO:0000256" key="6">
    <source>
        <dbReference type="PIRSR" id="PIRSR600760-2"/>
    </source>
</evidence>
<reference evidence="8 9" key="1">
    <citation type="submission" date="2019-02" db="EMBL/GenBank/DDBJ databases">
        <title>Genomic Encyclopedia of Type Strains, Phase IV (KMG-IV): sequencing the most valuable type-strain genomes for metagenomic binning, comparative biology and taxonomic classification.</title>
        <authorList>
            <person name="Goeker M."/>
        </authorList>
    </citation>
    <scope>NUCLEOTIDE SEQUENCE [LARGE SCALE GENOMIC DNA]</scope>
    <source>
        <strain evidence="8 9">DSM 43045</strain>
    </source>
</reference>
<dbReference type="PANTHER" id="PTHR20854:SF4">
    <property type="entry name" value="INOSITOL-1-MONOPHOSPHATASE-RELATED"/>
    <property type="match status" value="1"/>
</dbReference>
<dbReference type="InterPro" id="IPR033942">
    <property type="entry name" value="IMPase"/>
</dbReference>
<feature type="binding site" evidence="6">
    <location>
        <position position="99"/>
    </location>
    <ligand>
        <name>Mg(2+)</name>
        <dbReference type="ChEBI" id="CHEBI:18420"/>
        <label>1</label>
        <note>catalytic</note>
    </ligand>
</feature>
<dbReference type="AlphaFoldDB" id="A0A4Q7MLS5"/>
<dbReference type="Pfam" id="PF00459">
    <property type="entry name" value="Inositol_P"/>
    <property type="match status" value="1"/>
</dbReference>
<evidence type="ECO:0000256" key="3">
    <source>
        <dbReference type="ARBA" id="ARBA00022723"/>
    </source>
</evidence>
<dbReference type="PRINTS" id="PR00377">
    <property type="entry name" value="IMPHPHTASES"/>
</dbReference>
<organism evidence="8 9">
    <name type="scientific">Agromyces ramosus</name>
    <dbReference type="NCBI Taxonomy" id="33879"/>
    <lineage>
        <taxon>Bacteria</taxon>
        <taxon>Bacillati</taxon>
        <taxon>Actinomycetota</taxon>
        <taxon>Actinomycetes</taxon>
        <taxon>Micrococcales</taxon>
        <taxon>Microbacteriaceae</taxon>
        <taxon>Agromyces</taxon>
    </lineage>
</organism>
<comment type="similarity">
    <text evidence="7">Belongs to the inositol monophosphatase superfamily.</text>
</comment>
<proteinExistence type="inferred from homology"/>
<dbReference type="EC" id="3.1.3.25" evidence="7"/>
<accession>A0A4Q7MLS5</accession>
<protein>
    <recommendedName>
        <fullName evidence="7">Inositol-1-monophosphatase</fullName>
        <ecNumber evidence="7">3.1.3.25</ecNumber>
    </recommendedName>
</protein>
<dbReference type="PROSITE" id="PS00629">
    <property type="entry name" value="IMP_1"/>
    <property type="match status" value="1"/>
</dbReference>
<dbReference type="InterPro" id="IPR000760">
    <property type="entry name" value="Inositol_monophosphatase-like"/>
</dbReference>
<evidence type="ECO:0000256" key="5">
    <source>
        <dbReference type="ARBA" id="ARBA00022842"/>
    </source>
</evidence>
<evidence type="ECO:0000313" key="8">
    <source>
        <dbReference type="EMBL" id="RZS68623.1"/>
    </source>
</evidence>
<dbReference type="PANTHER" id="PTHR20854">
    <property type="entry name" value="INOSITOL MONOPHOSPHATASE"/>
    <property type="match status" value="1"/>
</dbReference>
<keyword evidence="5 6" id="KW-0460">Magnesium</keyword>
<feature type="binding site" evidence="6">
    <location>
        <position position="100"/>
    </location>
    <ligand>
        <name>Mg(2+)</name>
        <dbReference type="ChEBI" id="CHEBI:18420"/>
        <label>1</label>
        <note>catalytic</note>
    </ligand>
</feature>
<comment type="catalytic activity">
    <reaction evidence="1 7">
        <text>a myo-inositol phosphate + H2O = myo-inositol + phosphate</text>
        <dbReference type="Rhea" id="RHEA:24056"/>
        <dbReference type="ChEBI" id="CHEBI:15377"/>
        <dbReference type="ChEBI" id="CHEBI:17268"/>
        <dbReference type="ChEBI" id="CHEBI:43474"/>
        <dbReference type="ChEBI" id="CHEBI:84139"/>
        <dbReference type="EC" id="3.1.3.25"/>
    </reaction>
</comment>
<feature type="binding site" evidence="6">
    <location>
        <position position="231"/>
    </location>
    <ligand>
        <name>Mg(2+)</name>
        <dbReference type="ChEBI" id="CHEBI:18420"/>
        <label>1</label>
        <note>catalytic</note>
    </ligand>
</feature>
<dbReference type="EMBL" id="SGWY01000001">
    <property type="protein sequence ID" value="RZS68623.1"/>
    <property type="molecule type" value="Genomic_DNA"/>
</dbReference>
<feature type="binding site" evidence="6">
    <location>
        <position position="81"/>
    </location>
    <ligand>
        <name>Mg(2+)</name>
        <dbReference type="ChEBI" id="CHEBI:18420"/>
        <label>1</label>
        <note>catalytic</note>
    </ligand>
</feature>
<dbReference type="CDD" id="cd01639">
    <property type="entry name" value="IMPase"/>
    <property type="match status" value="1"/>
</dbReference>
<dbReference type="Gene3D" id="3.40.190.80">
    <property type="match status" value="1"/>
</dbReference>
<keyword evidence="9" id="KW-1185">Reference proteome</keyword>
<name>A0A4Q7MLS5_9MICO</name>
<dbReference type="Gene3D" id="3.30.540.10">
    <property type="entry name" value="Fructose-1,6-Bisphosphatase, subunit A, domain 1"/>
    <property type="match status" value="1"/>
</dbReference>
<evidence type="ECO:0000256" key="4">
    <source>
        <dbReference type="ARBA" id="ARBA00022801"/>
    </source>
</evidence>
<evidence type="ECO:0000256" key="2">
    <source>
        <dbReference type="ARBA" id="ARBA00001946"/>
    </source>
</evidence>
<evidence type="ECO:0000256" key="7">
    <source>
        <dbReference type="RuleBase" id="RU364068"/>
    </source>
</evidence>
<dbReference type="Proteomes" id="UP000293289">
    <property type="component" value="Unassembled WGS sequence"/>
</dbReference>
<sequence length="281" mass="28660">MGMSQHVASPASAASAALLDLARDIAVRAAEFALEARRAGVSVAATKSTPTDIVTAVDRDTETLIRSLILEARPDDGIVGEEDATHIGTSGLDWVVDPIDGTVNFLYDIPAWSVSIAVVEGAGGGAIGGTTIAGVVVNPVTGELFEATAGGGARLAGRDLAVNDAVPLSAALVGTGFGYAAEHRREQAAVLLGLLPRIRDIRRAGSAALDLCAVAAGRIDAYYERGLNAWDYSAGALIAREAGARLGGPRGGHENSELLVAAAPGLYEELARALREAGVDA</sequence>
<evidence type="ECO:0000313" key="9">
    <source>
        <dbReference type="Proteomes" id="UP000293289"/>
    </source>
</evidence>
<comment type="cofactor">
    <cofactor evidence="2 6 7">
        <name>Mg(2+)</name>
        <dbReference type="ChEBI" id="CHEBI:18420"/>
    </cofactor>
</comment>
<dbReference type="GO" id="GO:0007165">
    <property type="term" value="P:signal transduction"/>
    <property type="evidence" value="ECO:0007669"/>
    <property type="project" value="TreeGrafter"/>
</dbReference>
<keyword evidence="3 6" id="KW-0479">Metal-binding</keyword>
<dbReference type="GO" id="GO:0006020">
    <property type="term" value="P:inositol metabolic process"/>
    <property type="evidence" value="ECO:0007669"/>
    <property type="project" value="TreeGrafter"/>
</dbReference>
<dbReference type="SUPFAM" id="SSF56655">
    <property type="entry name" value="Carbohydrate phosphatase"/>
    <property type="match status" value="1"/>
</dbReference>
<feature type="binding site" evidence="6">
    <location>
        <position position="97"/>
    </location>
    <ligand>
        <name>Mg(2+)</name>
        <dbReference type="ChEBI" id="CHEBI:18420"/>
        <label>1</label>
        <note>catalytic</note>
    </ligand>
</feature>
<gene>
    <name evidence="8" type="ORF">EV187_1056</name>
</gene>
<dbReference type="InterPro" id="IPR020583">
    <property type="entry name" value="Inositol_monoP_metal-BS"/>
</dbReference>
<evidence type="ECO:0000256" key="1">
    <source>
        <dbReference type="ARBA" id="ARBA00001033"/>
    </source>
</evidence>
<keyword evidence="4 7" id="KW-0378">Hydrolase</keyword>
<dbReference type="GO" id="GO:0008934">
    <property type="term" value="F:inositol monophosphate 1-phosphatase activity"/>
    <property type="evidence" value="ECO:0007669"/>
    <property type="project" value="InterPro"/>
</dbReference>